<evidence type="ECO:0000313" key="1">
    <source>
        <dbReference type="EMBL" id="KKK98261.1"/>
    </source>
</evidence>
<name>A0A0F9CNN9_9ZZZZ</name>
<dbReference type="AlphaFoldDB" id="A0A0F9CNN9"/>
<organism evidence="1">
    <name type="scientific">marine sediment metagenome</name>
    <dbReference type="NCBI Taxonomy" id="412755"/>
    <lineage>
        <taxon>unclassified sequences</taxon>
        <taxon>metagenomes</taxon>
        <taxon>ecological metagenomes</taxon>
    </lineage>
</organism>
<gene>
    <name evidence="1" type="ORF">LCGC14_2644540</name>
</gene>
<comment type="caution">
    <text evidence="1">The sequence shown here is derived from an EMBL/GenBank/DDBJ whole genome shotgun (WGS) entry which is preliminary data.</text>
</comment>
<feature type="non-terminal residue" evidence="1">
    <location>
        <position position="1"/>
    </location>
</feature>
<accession>A0A0F9CNN9</accession>
<dbReference type="EMBL" id="LAZR01045694">
    <property type="protein sequence ID" value="KKK98261.1"/>
    <property type="molecule type" value="Genomic_DNA"/>
</dbReference>
<sequence length="109" mass="12738">EGKNKMADKISLFDQFIDNVDKIGYFSHFFHQIKGSKFETELMKTNYSLVEVKFTNALEKLIEIENTEEKASYFFDLISSTSRTRLIEEKIGVILNAIDKLENSYVKRN</sequence>
<proteinExistence type="predicted"/>
<reference evidence="1" key="1">
    <citation type="journal article" date="2015" name="Nature">
        <title>Complex archaea that bridge the gap between prokaryotes and eukaryotes.</title>
        <authorList>
            <person name="Spang A."/>
            <person name="Saw J.H."/>
            <person name="Jorgensen S.L."/>
            <person name="Zaremba-Niedzwiedzka K."/>
            <person name="Martijn J."/>
            <person name="Lind A.E."/>
            <person name="van Eijk R."/>
            <person name="Schleper C."/>
            <person name="Guy L."/>
            <person name="Ettema T.J."/>
        </authorList>
    </citation>
    <scope>NUCLEOTIDE SEQUENCE</scope>
</reference>
<protein>
    <submittedName>
        <fullName evidence="1">Uncharacterized protein</fullName>
    </submittedName>
</protein>